<organism evidence="2 3">
    <name type="scientific">Microbispora hainanensis</name>
    <dbReference type="NCBI Taxonomy" id="568844"/>
    <lineage>
        <taxon>Bacteria</taxon>
        <taxon>Bacillati</taxon>
        <taxon>Actinomycetota</taxon>
        <taxon>Actinomycetes</taxon>
        <taxon>Streptosporangiales</taxon>
        <taxon>Streptosporangiaceae</taxon>
        <taxon>Microbispora</taxon>
    </lineage>
</organism>
<name>A0A544YMT8_9ACTN</name>
<dbReference type="GO" id="GO:0016787">
    <property type="term" value="F:hydrolase activity"/>
    <property type="evidence" value="ECO:0007669"/>
    <property type="project" value="InterPro"/>
</dbReference>
<dbReference type="Gene3D" id="3.40.50.300">
    <property type="entry name" value="P-loop containing nucleotide triphosphate hydrolases"/>
    <property type="match status" value="2"/>
</dbReference>
<evidence type="ECO:0000259" key="1">
    <source>
        <dbReference type="Pfam" id="PF04851"/>
    </source>
</evidence>
<dbReference type="InterPro" id="IPR006935">
    <property type="entry name" value="Helicase/UvrB_N"/>
</dbReference>
<evidence type="ECO:0000313" key="3">
    <source>
        <dbReference type="Proteomes" id="UP000316541"/>
    </source>
</evidence>
<dbReference type="InterPro" id="IPR050742">
    <property type="entry name" value="Helicase_Restrict-Modif_Enz"/>
</dbReference>
<dbReference type="Pfam" id="PF04851">
    <property type="entry name" value="ResIII"/>
    <property type="match status" value="1"/>
</dbReference>
<dbReference type="EMBL" id="VIRM01000037">
    <property type="protein sequence ID" value="TQS18064.1"/>
    <property type="molecule type" value="Genomic_DNA"/>
</dbReference>
<dbReference type="AlphaFoldDB" id="A0A544YMT8"/>
<dbReference type="PANTHER" id="PTHR47396">
    <property type="entry name" value="TYPE I RESTRICTION ENZYME ECOKI R PROTEIN"/>
    <property type="match status" value="1"/>
</dbReference>
<feature type="domain" description="Helicase/UvrB N-terminal" evidence="1">
    <location>
        <begin position="4"/>
        <end position="207"/>
    </location>
</feature>
<dbReference type="SUPFAM" id="SSF52540">
    <property type="entry name" value="P-loop containing nucleoside triphosphate hydrolases"/>
    <property type="match status" value="2"/>
</dbReference>
<dbReference type="GO" id="GO:0005829">
    <property type="term" value="C:cytosol"/>
    <property type="evidence" value="ECO:0007669"/>
    <property type="project" value="TreeGrafter"/>
</dbReference>
<dbReference type="GO" id="GO:0003677">
    <property type="term" value="F:DNA binding"/>
    <property type="evidence" value="ECO:0007669"/>
    <property type="project" value="InterPro"/>
</dbReference>
<dbReference type="InterPro" id="IPR027417">
    <property type="entry name" value="P-loop_NTPase"/>
</dbReference>
<reference evidence="2 3" key="1">
    <citation type="submission" date="2019-07" db="EMBL/GenBank/DDBJ databases">
        <title>Microbispora hainanensis DSM 45428.</title>
        <authorList>
            <person name="Thawai C."/>
        </authorList>
    </citation>
    <scope>NUCLEOTIDE SEQUENCE [LARGE SCALE GENOMIC DNA]</scope>
    <source>
        <strain evidence="2 3">DSM 45428</strain>
    </source>
</reference>
<dbReference type="RefSeq" id="WP_142622542.1">
    <property type="nucleotide sequence ID" value="NZ_VIRM01000037.1"/>
</dbReference>
<accession>A0A544YMT8</accession>
<keyword evidence="2" id="KW-0347">Helicase</keyword>
<keyword evidence="2" id="KW-0547">Nucleotide-binding</keyword>
<comment type="caution">
    <text evidence="2">The sequence shown here is derived from an EMBL/GenBank/DDBJ whole genome shotgun (WGS) entry which is preliminary data.</text>
</comment>
<proteinExistence type="predicted"/>
<dbReference type="Proteomes" id="UP000316541">
    <property type="component" value="Unassembled WGS sequence"/>
</dbReference>
<sequence>MRYILKDYQFAATNEIVKALRRAGKDFEDDPNNLWSIALSAPTGAGKTVIATSVIETLFDGSGSFSADPLATVLWVTDDPALNEQTKRNMLQASSNLGPSRLITIDAGFDEEQFQPLRVYFLNIQKLARSNPLSRSNTNLRTYSLWETISNTIRDNGAHFYVVIDEAHRGMKQESDRTTIVSRIINGQPGINPPAPVVWGISATPERFIQAIGRWNHQRSTKSLVVPLEDVRASGLLKDKIILDNPAAGQVEGDTTLTRAAVIQTLHFEESWRNYAQAQGEPPVMPVLVVQVPNKPTDAEIGELLSAIFDSWRGLKDENVVNTFGEHTAISVAGHTINYMKPQDIQDDVSVRVVLCKDAISTGWDCPRAEVLVSLRSAADYTYIAQLIGRMVRTPLARRIPTDQTLNDVHCYLPKFNKQQVKDIVDRFAEGRNDEPPVEVITDPLVLERNENVPGELMDLVQSLPTYVVPGRIYRTQISRLHTLATLLTGDHVVEDAIAQVRIYLNGVLTAQRARLEAEGTFQADLARVRSLKIERSYSLLAAESMNDLPPIVSYEMDRDDNNIEDLYKVAKRKLPEGVATNYWNEVINSQTDDEYDPTEAKAITAVLALNPEVVEAVEAAAEQLVRTWLREYQRSISKLPDARKVAYEPVKRETRSPELTDLVLPGSMVVSDRGRRWEKHLLSAEDGTFPCALKGWEVKVLERELADADLVGWYRNPTGGNASLRIPYKGTEFDRAMYPDFILFHTTDDGIRPSIVDPHGFHLSDAATKLKGLAAYASDHFGQFHRIEAVAEVEGRLLALDLRSDAVREAIANVKDSGVKELFVRHGGDYS</sequence>
<dbReference type="GO" id="GO:0004386">
    <property type="term" value="F:helicase activity"/>
    <property type="evidence" value="ECO:0007669"/>
    <property type="project" value="UniProtKB-KW"/>
</dbReference>
<evidence type="ECO:0000313" key="2">
    <source>
        <dbReference type="EMBL" id="TQS18064.1"/>
    </source>
</evidence>
<dbReference type="PANTHER" id="PTHR47396:SF1">
    <property type="entry name" value="ATP-DEPENDENT HELICASE IRC3-RELATED"/>
    <property type="match status" value="1"/>
</dbReference>
<protein>
    <submittedName>
        <fullName evidence="2">DEAD/DEAH box helicase</fullName>
    </submittedName>
</protein>
<keyword evidence="2" id="KW-0378">Hydrolase</keyword>
<gene>
    <name evidence="2" type="ORF">FLX08_26640</name>
</gene>
<dbReference type="GO" id="GO:0005524">
    <property type="term" value="F:ATP binding"/>
    <property type="evidence" value="ECO:0007669"/>
    <property type="project" value="InterPro"/>
</dbReference>
<keyword evidence="2" id="KW-0067">ATP-binding</keyword>